<evidence type="ECO:0000313" key="6">
    <source>
        <dbReference type="Proteomes" id="UP001152523"/>
    </source>
</evidence>
<evidence type="ECO:0000256" key="1">
    <source>
        <dbReference type="ARBA" id="ARBA00004613"/>
    </source>
</evidence>
<dbReference type="PANTHER" id="PTHR32093">
    <property type="entry name" value="LEUCINE-RICH REPEAT EXTENSIN-LIKE PROTEIN 3-RELATED"/>
    <property type="match status" value="1"/>
</dbReference>
<dbReference type="Pfam" id="PF00560">
    <property type="entry name" value="LRR_1"/>
    <property type="match status" value="2"/>
</dbReference>
<proteinExistence type="predicted"/>
<protein>
    <recommendedName>
        <fullName evidence="7">Leucine-rich repeat-containing N-terminal plant-type domain-containing protein</fullName>
    </recommendedName>
</protein>
<dbReference type="InterPro" id="IPR051582">
    <property type="entry name" value="LRR_extensin-like_regulator"/>
</dbReference>
<comment type="caution">
    <text evidence="5">The sequence shown here is derived from an EMBL/GenBank/DDBJ whole genome shotgun (WGS) entry which is preliminary data.</text>
</comment>
<dbReference type="Gene3D" id="3.80.10.10">
    <property type="entry name" value="Ribonuclease Inhibitor"/>
    <property type="match status" value="2"/>
</dbReference>
<gene>
    <name evidence="5" type="ORF">CEPIT_LOCUS15324</name>
</gene>
<accession>A0AAV0DFZ9</accession>
<keyword evidence="6" id="KW-1185">Reference proteome</keyword>
<keyword evidence="3" id="KW-0732">Signal</keyword>
<evidence type="ECO:0008006" key="7">
    <source>
        <dbReference type="Google" id="ProtNLM"/>
    </source>
</evidence>
<dbReference type="EMBL" id="CAMAPF010000108">
    <property type="protein sequence ID" value="CAH9100528.1"/>
    <property type="molecule type" value="Genomic_DNA"/>
</dbReference>
<evidence type="ECO:0000256" key="3">
    <source>
        <dbReference type="ARBA" id="ARBA00022729"/>
    </source>
</evidence>
<dbReference type="InterPro" id="IPR032675">
    <property type="entry name" value="LRR_dom_sf"/>
</dbReference>
<reference evidence="5" key="1">
    <citation type="submission" date="2022-07" db="EMBL/GenBank/DDBJ databases">
        <authorList>
            <person name="Macas J."/>
            <person name="Novak P."/>
            <person name="Neumann P."/>
        </authorList>
    </citation>
    <scope>NUCLEOTIDE SEQUENCE</scope>
</reference>
<evidence type="ECO:0000256" key="4">
    <source>
        <dbReference type="ARBA" id="ARBA00022737"/>
    </source>
</evidence>
<dbReference type="SUPFAM" id="SSF52058">
    <property type="entry name" value="L domain-like"/>
    <property type="match status" value="1"/>
</dbReference>
<organism evidence="5 6">
    <name type="scientific">Cuscuta epithymum</name>
    <dbReference type="NCBI Taxonomy" id="186058"/>
    <lineage>
        <taxon>Eukaryota</taxon>
        <taxon>Viridiplantae</taxon>
        <taxon>Streptophyta</taxon>
        <taxon>Embryophyta</taxon>
        <taxon>Tracheophyta</taxon>
        <taxon>Spermatophyta</taxon>
        <taxon>Magnoliopsida</taxon>
        <taxon>eudicotyledons</taxon>
        <taxon>Gunneridae</taxon>
        <taxon>Pentapetalae</taxon>
        <taxon>asterids</taxon>
        <taxon>lamiids</taxon>
        <taxon>Solanales</taxon>
        <taxon>Convolvulaceae</taxon>
        <taxon>Cuscuteae</taxon>
        <taxon>Cuscuta</taxon>
        <taxon>Cuscuta subgen. Cuscuta</taxon>
    </lineage>
</organism>
<dbReference type="InterPro" id="IPR001611">
    <property type="entry name" value="Leu-rich_rpt"/>
</dbReference>
<dbReference type="PANTHER" id="PTHR32093:SF91">
    <property type="entry name" value="LEUCINE-RICH REPEAT-CONTAINING N-TERMINAL PLANT-TYPE DOMAIN-CONTAINING PROTEIN"/>
    <property type="match status" value="1"/>
</dbReference>
<evidence type="ECO:0000313" key="5">
    <source>
        <dbReference type="EMBL" id="CAH9100528.1"/>
    </source>
</evidence>
<evidence type="ECO:0000256" key="2">
    <source>
        <dbReference type="ARBA" id="ARBA00022525"/>
    </source>
</evidence>
<comment type="subcellular location">
    <subcellularLocation>
        <location evidence="1">Secreted</location>
    </subcellularLocation>
</comment>
<keyword evidence="4" id="KW-0677">Repeat</keyword>
<dbReference type="Proteomes" id="UP001152523">
    <property type="component" value="Unassembled WGS sequence"/>
</dbReference>
<keyword evidence="2" id="KW-0964">Secreted</keyword>
<sequence length="394" mass="42464">MVNTKTCIIVTKSFHLLAFTLLLLFPATFFIKTTSGCGCNGTGASSGAGSGSKSSLKTPPKNHHLVFADPRIAKVYPVIQKFKKTITSDPLGVTKTWVGPKVCNYTGFFCESPPDNKSAIALASVDFNGFHLRAPSLHGFLNQLPDLAIFHANSNHFSGTISPDLAANLPYLYELDLSNNLLSGQFPVSILAVKTLSFLDLRFNSFTGSVPPELFTMELDALFLNNNEFTDGLPDFFAARYHYLSLANNKFAGQIPGSISAALSGASEVLLLNNTFSGCLPYEIGFSEDILVIDASSNRLTGPLPFSFGQLEKAEVLSFAGNLMYGNVPEEVCGLGNLTSLCLADNYFSQIGPVCMGLVASGVLDVRNNCIPGLPFQRSIYDCLDFFSSPRYCG</sequence>
<dbReference type="GO" id="GO:0005576">
    <property type="term" value="C:extracellular region"/>
    <property type="evidence" value="ECO:0007669"/>
    <property type="project" value="UniProtKB-SubCell"/>
</dbReference>
<name>A0AAV0DFZ9_9ASTE</name>
<dbReference type="AlphaFoldDB" id="A0AAV0DFZ9"/>